<feature type="domain" description="N-acetyltransferase" evidence="1">
    <location>
        <begin position="114"/>
        <end position="239"/>
    </location>
</feature>
<dbReference type="EMBL" id="BOMI01000013">
    <property type="protein sequence ID" value="GID72303.1"/>
    <property type="molecule type" value="Genomic_DNA"/>
</dbReference>
<dbReference type="SUPFAM" id="SSF55729">
    <property type="entry name" value="Acyl-CoA N-acyltransferases (Nat)"/>
    <property type="match status" value="1"/>
</dbReference>
<gene>
    <name evidence="2" type="ORF">Ade02nite_09440</name>
</gene>
<dbReference type="RefSeq" id="WP_203760251.1">
    <property type="nucleotide sequence ID" value="NZ_BAAABO010000025.1"/>
</dbReference>
<dbReference type="Proteomes" id="UP000609879">
    <property type="component" value="Unassembled WGS sequence"/>
</dbReference>
<dbReference type="CDD" id="cd04301">
    <property type="entry name" value="NAT_SF"/>
    <property type="match status" value="1"/>
</dbReference>
<proteinExistence type="predicted"/>
<comment type="caution">
    <text evidence="2">The sequence shown here is derived from an EMBL/GenBank/DDBJ whole genome shotgun (WGS) entry which is preliminary data.</text>
</comment>
<dbReference type="Pfam" id="PF13673">
    <property type="entry name" value="Acetyltransf_10"/>
    <property type="match status" value="1"/>
</dbReference>
<evidence type="ECO:0000313" key="2">
    <source>
        <dbReference type="EMBL" id="GID72303.1"/>
    </source>
</evidence>
<dbReference type="InterPro" id="IPR016181">
    <property type="entry name" value="Acyl_CoA_acyltransferase"/>
</dbReference>
<name>A0ABQ3XX35_9ACTN</name>
<keyword evidence="3" id="KW-1185">Reference proteome</keyword>
<dbReference type="PROSITE" id="PS51186">
    <property type="entry name" value="GNAT"/>
    <property type="match status" value="1"/>
</dbReference>
<reference evidence="2 3" key="1">
    <citation type="submission" date="2021-01" db="EMBL/GenBank/DDBJ databases">
        <title>Whole genome shotgun sequence of Actinoplanes deccanensis NBRC 13994.</title>
        <authorList>
            <person name="Komaki H."/>
            <person name="Tamura T."/>
        </authorList>
    </citation>
    <scope>NUCLEOTIDE SEQUENCE [LARGE SCALE GENOMIC DNA]</scope>
    <source>
        <strain evidence="2 3">NBRC 13994</strain>
    </source>
</reference>
<dbReference type="InterPro" id="IPR000182">
    <property type="entry name" value="GNAT_dom"/>
</dbReference>
<sequence length="239" mass="26187">MIDDLFALHEASLIGSWRLLASVDPAGEVVADATAVTMAHSHPALCNALLRTPEGLDRVRKVFGDRHHAVWVRDPWWNASSSPDASGALARFYLDQVLEAAGYRRDERTVPMVLDLRAWDGAPAVPVARVSPGDVAEHSGVGRAMLADVPHTHGHATEGWESWAITMTTDAVANISFVTTRDEFQRRGLGRAVMTQALRDARDRGETHATLQSTPAGLRLYHGLGFRDVGSWQEWVPAR</sequence>
<protein>
    <recommendedName>
        <fullName evidence="1">N-acetyltransferase domain-containing protein</fullName>
    </recommendedName>
</protein>
<evidence type="ECO:0000313" key="3">
    <source>
        <dbReference type="Proteomes" id="UP000609879"/>
    </source>
</evidence>
<dbReference type="Gene3D" id="3.40.630.30">
    <property type="match status" value="1"/>
</dbReference>
<evidence type="ECO:0000259" key="1">
    <source>
        <dbReference type="PROSITE" id="PS51186"/>
    </source>
</evidence>
<accession>A0ABQ3XX35</accession>
<organism evidence="2 3">
    <name type="scientific">Paractinoplanes deccanensis</name>
    <dbReference type="NCBI Taxonomy" id="113561"/>
    <lineage>
        <taxon>Bacteria</taxon>
        <taxon>Bacillati</taxon>
        <taxon>Actinomycetota</taxon>
        <taxon>Actinomycetes</taxon>
        <taxon>Micromonosporales</taxon>
        <taxon>Micromonosporaceae</taxon>
        <taxon>Paractinoplanes</taxon>
    </lineage>
</organism>